<evidence type="ECO:0000313" key="2">
    <source>
        <dbReference type="EMBL" id="CTQ45750.1"/>
    </source>
</evidence>
<organism evidence="2 3">
    <name type="scientific">Roseibium aggregatum</name>
    <dbReference type="NCBI Taxonomy" id="187304"/>
    <lineage>
        <taxon>Bacteria</taxon>
        <taxon>Pseudomonadati</taxon>
        <taxon>Pseudomonadota</taxon>
        <taxon>Alphaproteobacteria</taxon>
        <taxon>Hyphomicrobiales</taxon>
        <taxon>Stappiaceae</taxon>
        <taxon>Roseibium</taxon>
    </lineage>
</organism>
<gene>
    <name evidence="2" type="ORF">LAL4801_04205</name>
</gene>
<accession>A0A0M6YAA9</accession>
<dbReference type="RefSeq" id="WP_055658975.1">
    <property type="nucleotide sequence ID" value="NZ_CXST01000002.1"/>
</dbReference>
<dbReference type="PIRSF" id="PIRSF034565">
    <property type="entry name" value="UCP034565"/>
    <property type="match status" value="1"/>
</dbReference>
<dbReference type="EMBL" id="CXST01000002">
    <property type="protein sequence ID" value="CTQ45750.1"/>
    <property type="molecule type" value="Genomic_DNA"/>
</dbReference>
<dbReference type="OrthoDB" id="8614104at2"/>
<evidence type="ECO:0000313" key="3">
    <source>
        <dbReference type="Proteomes" id="UP000048926"/>
    </source>
</evidence>
<protein>
    <submittedName>
        <fullName evidence="2">Phage head morphogenesis protein, SPP1 gp7 family</fullName>
    </submittedName>
</protein>
<dbReference type="Proteomes" id="UP000048926">
    <property type="component" value="Unassembled WGS sequence"/>
</dbReference>
<dbReference type="NCBIfam" id="TIGR01641">
    <property type="entry name" value="phageSPP1_gp7"/>
    <property type="match status" value="1"/>
</dbReference>
<name>A0A0M6YAA9_9HYPH</name>
<proteinExistence type="predicted"/>
<reference evidence="3" key="1">
    <citation type="submission" date="2015-07" db="EMBL/GenBank/DDBJ databases">
        <authorList>
            <person name="Rodrigo-Torres Lidia"/>
            <person name="Arahal R.David."/>
        </authorList>
    </citation>
    <scope>NUCLEOTIDE SEQUENCE [LARGE SCALE GENOMIC DNA]</scope>
    <source>
        <strain evidence="3">CECT 4801</strain>
    </source>
</reference>
<evidence type="ECO:0000259" key="1">
    <source>
        <dbReference type="Pfam" id="PF04233"/>
    </source>
</evidence>
<dbReference type="Pfam" id="PF04233">
    <property type="entry name" value="Phage_Mu_F"/>
    <property type="match status" value="1"/>
</dbReference>
<feature type="domain" description="Phage head morphogenesis" evidence="1">
    <location>
        <begin position="153"/>
        <end position="264"/>
    </location>
</feature>
<dbReference type="AlphaFoldDB" id="A0A0M6YAA9"/>
<dbReference type="InterPro" id="IPR006528">
    <property type="entry name" value="Phage_head_morphogenesis_dom"/>
</dbReference>
<sequence length="377" mass="43177">METANERIENSAIRHAIFLERYKTGTVRRIIELLGEVDADIVSQIRRLEESYTRRRLEAVLNSIREINAKAYRELAARLGEELEEFATGEADFALGKLSEGLPTELRTVIEFASPATEILFVSAENKFGNALIQGRELSSWFDQIADADFGRFQQALRLGFVEGESIDKMVRRITGTRPLNFKDGAREVSRRQVRALVRTAINTASTNAREEVYKANEPLIKGVRWVSTLDGRTSAICKARDGKLYSFDKGPRPPAHFNCRSTTTPVLKSWRELGFDKDEPARGVRPFIRDTRKLKDIPKSARDQLVGRVRADETYETWLRKQPKGFQEEVLGPTKARLFRQGRLTLDKFVDEGTTREYTLQELRRRYPDAWRASFG</sequence>
<dbReference type="InterPro" id="IPR017029">
    <property type="entry name" value="Phage_head_put"/>
</dbReference>
<keyword evidence="3" id="KW-1185">Reference proteome</keyword>